<dbReference type="RefSeq" id="WP_285995041.1">
    <property type="nucleotide sequence ID" value="NZ_CP127295.1"/>
</dbReference>
<name>A0A9Y2JJR9_9PSEU</name>
<protein>
    <submittedName>
        <fullName evidence="1">Uncharacterized protein</fullName>
    </submittedName>
</protein>
<dbReference type="AlphaFoldDB" id="A0A9Y2JJR9"/>
<gene>
    <name evidence="1" type="ORF">QRX60_31390</name>
</gene>
<accession>A0A9Y2JJR9</accession>
<reference evidence="1 2" key="1">
    <citation type="submission" date="2023-06" db="EMBL/GenBank/DDBJ databases">
        <authorList>
            <person name="Oyuntsetseg B."/>
            <person name="Kim S.B."/>
        </authorList>
    </citation>
    <scope>NUCLEOTIDE SEQUENCE [LARGE SCALE GENOMIC DNA]</scope>
    <source>
        <strain evidence="1 2">4-36</strain>
    </source>
</reference>
<sequence>MLQRKLGEWWRRGAVRIAVLTVLVLTFAAVLTWRVQSSADAGKPYQVPQDRQLESSLGIRIAQAAVVADGGIVELRYTVLDGQKASKFQNDVHHPPVLRSERRKGDVYRAALMKQGHELRPGQTYYILYLNNGNAIRSGETLEVDAGGAKLQHVPVR</sequence>
<evidence type="ECO:0000313" key="2">
    <source>
        <dbReference type="Proteomes" id="UP001239397"/>
    </source>
</evidence>
<dbReference type="EMBL" id="CP127295">
    <property type="protein sequence ID" value="WIX98556.1"/>
    <property type="molecule type" value="Genomic_DNA"/>
</dbReference>
<keyword evidence="2" id="KW-1185">Reference proteome</keyword>
<organism evidence="1 2">
    <name type="scientific">Amycolatopsis mongoliensis</name>
    <dbReference type="NCBI Taxonomy" id="715475"/>
    <lineage>
        <taxon>Bacteria</taxon>
        <taxon>Bacillati</taxon>
        <taxon>Actinomycetota</taxon>
        <taxon>Actinomycetes</taxon>
        <taxon>Pseudonocardiales</taxon>
        <taxon>Pseudonocardiaceae</taxon>
        <taxon>Amycolatopsis</taxon>
    </lineage>
</organism>
<proteinExistence type="predicted"/>
<dbReference type="Proteomes" id="UP001239397">
    <property type="component" value="Chromosome"/>
</dbReference>
<evidence type="ECO:0000313" key="1">
    <source>
        <dbReference type="EMBL" id="WIX98556.1"/>
    </source>
</evidence>
<dbReference type="KEGG" id="amog:QRX60_31390"/>